<keyword evidence="5 6" id="KW-0472">Membrane</keyword>
<dbReference type="EMBL" id="CACVKT020004326">
    <property type="protein sequence ID" value="CAC5389276.1"/>
    <property type="molecule type" value="Genomic_DNA"/>
</dbReference>
<dbReference type="InterPro" id="IPR008952">
    <property type="entry name" value="Tetraspanin_EC2_sf"/>
</dbReference>
<dbReference type="Gene3D" id="1.10.1450.10">
    <property type="entry name" value="Tetraspanin"/>
    <property type="match status" value="1"/>
</dbReference>
<comment type="subcellular location">
    <subcellularLocation>
        <location evidence="1 6">Membrane</location>
        <topology evidence="1 6">Multi-pass membrane protein</topology>
    </subcellularLocation>
</comment>
<keyword evidence="8" id="KW-1185">Reference proteome</keyword>
<gene>
    <name evidence="7" type="ORF">MCOR_24461</name>
</gene>
<dbReference type="PRINTS" id="PR00259">
    <property type="entry name" value="TMFOUR"/>
</dbReference>
<evidence type="ECO:0000256" key="6">
    <source>
        <dbReference type="RuleBase" id="RU361218"/>
    </source>
</evidence>
<evidence type="ECO:0000256" key="5">
    <source>
        <dbReference type="ARBA" id="ARBA00023136"/>
    </source>
</evidence>
<evidence type="ECO:0000256" key="2">
    <source>
        <dbReference type="ARBA" id="ARBA00006840"/>
    </source>
</evidence>
<dbReference type="GO" id="GO:0005886">
    <property type="term" value="C:plasma membrane"/>
    <property type="evidence" value="ECO:0007669"/>
    <property type="project" value="TreeGrafter"/>
</dbReference>
<keyword evidence="3 6" id="KW-0812">Transmembrane</keyword>
<evidence type="ECO:0000313" key="7">
    <source>
        <dbReference type="EMBL" id="CAC5389276.1"/>
    </source>
</evidence>
<dbReference type="PANTHER" id="PTHR19282:SF519">
    <property type="entry name" value="TETRASPANIN"/>
    <property type="match status" value="1"/>
</dbReference>
<evidence type="ECO:0000256" key="4">
    <source>
        <dbReference type="ARBA" id="ARBA00022989"/>
    </source>
</evidence>
<evidence type="ECO:0000256" key="1">
    <source>
        <dbReference type="ARBA" id="ARBA00004141"/>
    </source>
</evidence>
<evidence type="ECO:0000256" key="3">
    <source>
        <dbReference type="ARBA" id="ARBA00022692"/>
    </source>
</evidence>
<proteinExistence type="inferred from homology"/>
<dbReference type="InterPro" id="IPR000301">
    <property type="entry name" value="Tetraspanin_animals"/>
</dbReference>
<dbReference type="AlphaFoldDB" id="A0A6J8C0Z3"/>
<feature type="transmembrane region" description="Helical" evidence="6">
    <location>
        <begin position="80"/>
        <end position="106"/>
    </location>
</feature>
<sequence>MAFCTITSKACLILVSLVFWAAAAGLFFIGGWVYNTYHHYNELTTANLTLIPASIILAAGVFMFILGICGCIAACKENKILLAVLFTVLLIILCAEVTAAGLAYGFREDVRKAVNDGLDDALQKYKGTMKDQMDYVQKELKCCGVKNATDWSSSKGWNNTKFVPDSCCIMKNCTEDDRKPLSKKIYQQGCYDELNSIFAKNLGYISGVSVSFAVLQILGMICSCILFCRSKEVRYEVLGGPNSGLRV</sequence>
<name>A0A6J8C0Z3_MYTCO</name>
<dbReference type="PANTHER" id="PTHR19282">
    <property type="entry name" value="TETRASPANIN"/>
    <property type="match status" value="1"/>
</dbReference>
<reference evidence="7 8" key="1">
    <citation type="submission" date="2020-06" db="EMBL/GenBank/DDBJ databases">
        <authorList>
            <person name="Li R."/>
            <person name="Bekaert M."/>
        </authorList>
    </citation>
    <scope>NUCLEOTIDE SEQUENCE [LARGE SCALE GENOMIC DNA]</scope>
    <source>
        <strain evidence="8">wild</strain>
    </source>
</reference>
<feature type="transmembrane region" description="Helical" evidence="6">
    <location>
        <begin position="204"/>
        <end position="228"/>
    </location>
</feature>
<dbReference type="OrthoDB" id="9993879at2759"/>
<evidence type="ECO:0000313" key="8">
    <source>
        <dbReference type="Proteomes" id="UP000507470"/>
    </source>
</evidence>
<dbReference type="Pfam" id="PF00335">
    <property type="entry name" value="Tetraspanin"/>
    <property type="match status" value="1"/>
</dbReference>
<dbReference type="PIRSF" id="PIRSF002419">
    <property type="entry name" value="Tetraspanin"/>
    <property type="match status" value="1"/>
</dbReference>
<organism evidence="7 8">
    <name type="scientific">Mytilus coruscus</name>
    <name type="common">Sea mussel</name>
    <dbReference type="NCBI Taxonomy" id="42192"/>
    <lineage>
        <taxon>Eukaryota</taxon>
        <taxon>Metazoa</taxon>
        <taxon>Spiralia</taxon>
        <taxon>Lophotrochozoa</taxon>
        <taxon>Mollusca</taxon>
        <taxon>Bivalvia</taxon>
        <taxon>Autobranchia</taxon>
        <taxon>Pteriomorphia</taxon>
        <taxon>Mytilida</taxon>
        <taxon>Mytiloidea</taxon>
        <taxon>Mytilidae</taxon>
        <taxon>Mytilinae</taxon>
        <taxon>Mytilus</taxon>
    </lineage>
</organism>
<comment type="similarity">
    <text evidence="2 6">Belongs to the tetraspanin (TM4SF) family.</text>
</comment>
<protein>
    <recommendedName>
        <fullName evidence="6">Tetraspanin</fullName>
    </recommendedName>
</protein>
<feature type="transmembrane region" description="Helical" evidence="6">
    <location>
        <begin position="54"/>
        <end position="73"/>
    </location>
</feature>
<dbReference type="Proteomes" id="UP000507470">
    <property type="component" value="Unassembled WGS sequence"/>
</dbReference>
<keyword evidence="4 6" id="KW-1133">Transmembrane helix</keyword>
<accession>A0A6J8C0Z3</accession>
<dbReference type="InterPro" id="IPR018499">
    <property type="entry name" value="Tetraspanin/Peripherin"/>
</dbReference>
<feature type="transmembrane region" description="Helical" evidence="6">
    <location>
        <begin position="12"/>
        <end position="34"/>
    </location>
</feature>
<dbReference type="SUPFAM" id="SSF48652">
    <property type="entry name" value="Tetraspanin"/>
    <property type="match status" value="1"/>
</dbReference>